<reference evidence="4" key="2">
    <citation type="submission" date="2013-04" db="EMBL/GenBank/DDBJ databases">
        <title>Genomic mechanisms accounting for the adaptation to parasitism in nematode-trapping fungi.</title>
        <authorList>
            <person name="Ahren D.G."/>
        </authorList>
    </citation>
    <scope>NUCLEOTIDE SEQUENCE [LARGE SCALE GENOMIC DNA]</scope>
    <source>
        <strain evidence="4">CBS 200.50</strain>
    </source>
</reference>
<dbReference type="Pfam" id="PF13622">
    <property type="entry name" value="4HBT_3"/>
    <property type="match status" value="1"/>
</dbReference>
<dbReference type="OrthoDB" id="2532955at2759"/>
<dbReference type="AlphaFoldDB" id="S8BQ72"/>
<dbReference type="EMBL" id="AQGS01000231">
    <property type="protein sequence ID" value="EPS41613.1"/>
    <property type="molecule type" value="Genomic_DNA"/>
</dbReference>
<feature type="domain" description="Acyl-CoA thioesterase-like C-terminal" evidence="2">
    <location>
        <begin position="161"/>
        <end position="296"/>
    </location>
</feature>
<dbReference type="eggNOG" id="ENOG502S4UX">
    <property type="taxonomic scope" value="Eukaryota"/>
</dbReference>
<dbReference type="Proteomes" id="UP000015100">
    <property type="component" value="Unassembled WGS sequence"/>
</dbReference>
<dbReference type="STRING" id="1284197.S8BQ72"/>
<accession>S8BQ72</accession>
<dbReference type="HOGENOM" id="CLU_050730_0_0_1"/>
<dbReference type="Pfam" id="PF20789">
    <property type="entry name" value="4HBT_3C"/>
    <property type="match status" value="1"/>
</dbReference>
<evidence type="ECO:0000259" key="2">
    <source>
        <dbReference type="Pfam" id="PF20789"/>
    </source>
</evidence>
<protein>
    <recommendedName>
        <fullName evidence="5">Thioesterase domain-containing protein</fullName>
    </recommendedName>
</protein>
<dbReference type="Gene3D" id="2.40.160.210">
    <property type="entry name" value="Acyl-CoA thioesterase, double hotdog domain"/>
    <property type="match status" value="1"/>
</dbReference>
<sequence length="316" mass="35058">MEPIPTFLEATAVKQLTSHVYSANLVRAYCIGAVPNGGYVSAVIIRAAATHMTTTHARISSPQHHTISFHGMFMIKTNAGPVELRIVDSKIGRSFSVLHIELVQEGMNCVNAYVTMGNIDNESGPTLETHFEKPDPIIVGRKNLDKLLTPEGITGWYERPKPFADFREVSKRTRFFTTKEFQPGVVTNWGTFTNPAETITNEAIALIADLFVGVIEQLDPEAWDESAGKKTPTAKYWYPTLSLSLDVKKALPKEGVKWVYSRIQSQQIKNGRWDLQVMLLDEDGELLATSSQVALMVDAARNTKPRGKRDSAGPKL</sequence>
<feature type="domain" description="Acyl-CoA thioesterase-like N-terminal HotDog" evidence="1">
    <location>
        <begin position="29"/>
        <end position="117"/>
    </location>
</feature>
<dbReference type="SUPFAM" id="SSF54637">
    <property type="entry name" value="Thioesterase/thiol ester dehydrase-isomerase"/>
    <property type="match status" value="2"/>
</dbReference>
<dbReference type="InterPro" id="IPR049450">
    <property type="entry name" value="ACOT8-like_C"/>
</dbReference>
<evidence type="ECO:0000313" key="3">
    <source>
        <dbReference type="EMBL" id="EPS41613.1"/>
    </source>
</evidence>
<dbReference type="PANTHER" id="PTHR38110">
    <property type="entry name" value="CHROMOSOME 23, WHOLE GENOME SHOTGUN SEQUENCE"/>
    <property type="match status" value="1"/>
</dbReference>
<keyword evidence="4" id="KW-1185">Reference proteome</keyword>
<dbReference type="InterPro" id="IPR029069">
    <property type="entry name" value="HotDog_dom_sf"/>
</dbReference>
<dbReference type="InterPro" id="IPR049449">
    <property type="entry name" value="TesB_ACOT8-like_N"/>
</dbReference>
<proteinExistence type="predicted"/>
<dbReference type="OMA" id="CDMFITP"/>
<evidence type="ECO:0008006" key="5">
    <source>
        <dbReference type="Google" id="ProtNLM"/>
    </source>
</evidence>
<organism evidence="3 4">
    <name type="scientific">Dactylellina haptotyla (strain CBS 200.50)</name>
    <name type="common">Nematode-trapping fungus</name>
    <name type="synonym">Monacrosporium haptotylum</name>
    <dbReference type="NCBI Taxonomy" id="1284197"/>
    <lineage>
        <taxon>Eukaryota</taxon>
        <taxon>Fungi</taxon>
        <taxon>Dikarya</taxon>
        <taxon>Ascomycota</taxon>
        <taxon>Pezizomycotina</taxon>
        <taxon>Orbiliomycetes</taxon>
        <taxon>Orbiliales</taxon>
        <taxon>Orbiliaceae</taxon>
        <taxon>Dactylellina</taxon>
    </lineage>
</organism>
<evidence type="ECO:0000313" key="4">
    <source>
        <dbReference type="Proteomes" id="UP000015100"/>
    </source>
</evidence>
<comment type="caution">
    <text evidence="3">The sequence shown here is derived from an EMBL/GenBank/DDBJ whole genome shotgun (WGS) entry which is preliminary data.</text>
</comment>
<name>S8BQ72_DACHA</name>
<dbReference type="PANTHER" id="PTHR38110:SF1">
    <property type="entry name" value="THIOESTERASE DOMAIN-CONTAINING PROTEIN"/>
    <property type="match status" value="1"/>
</dbReference>
<dbReference type="InterPro" id="IPR052389">
    <property type="entry name" value="Sec_Metab_Biosynth-Assoc"/>
</dbReference>
<dbReference type="InterPro" id="IPR042171">
    <property type="entry name" value="Acyl-CoA_hotdog"/>
</dbReference>
<gene>
    <name evidence="3" type="ORF">H072_4495</name>
</gene>
<evidence type="ECO:0000259" key="1">
    <source>
        <dbReference type="Pfam" id="PF13622"/>
    </source>
</evidence>
<reference evidence="3 4" key="1">
    <citation type="journal article" date="2013" name="PLoS Genet.">
        <title>Genomic mechanisms accounting for the adaptation to parasitism in nematode-trapping fungi.</title>
        <authorList>
            <person name="Meerupati T."/>
            <person name="Andersson K.M."/>
            <person name="Friman E."/>
            <person name="Kumar D."/>
            <person name="Tunlid A."/>
            <person name="Ahren D."/>
        </authorList>
    </citation>
    <scope>NUCLEOTIDE SEQUENCE [LARGE SCALE GENOMIC DNA]</scope>
    <source>
        <strain evidence="3 4">CBS 200.50</strain>
    </source>
</reference>